<dbReference type="Proteomes" id="UP001189429">
    <property type="component" value="Unassembled WGS sequence"/>
</dbReference>
<sequence>MRREQHRLDIVLEVLHSVMMCLQPLSGVVAAVWSSPPRRPPTGTFVLCSHLMKMLRYFVFWAVRPCTILTLTSLWKVIHAGLASLVASASNASPLPCDHEPTCRRC</sequence>
<evidence type="ECO:0008006" key="3">
    <source>
        <dbReference type="Google" id="ProtNLM"/>
    </source>
</evidence>
<keyword evidence="2" id="KW-1185">Reference proteome</keyword>
<comment type="caution">
    <text evidence="1">The sequence shown here is derived from an EMBL/GenBank/DDBJ whole genome shotgun (WGS) entry which is preliminary data.</text>
</comment>
<evidence type="ECO:0000313" key="2">
    <source>
        <dbReference type="Proteomes" id="UP001189429"/>
    </source>
</evidence>
<organism evidence="1 2">
    <name type="scientific">Prorocentrum cordatum</name>
    <dbReference type="NCBI Taxonomy" id="2364126"/>
    <lineage>
        <taxon>Eukaryota</taxon>
        <taxon>Sar</taxon>
        <taxon>Alveolata</taxon>
        <taxon>Dinophyceae</taxon>
        <taxon>Prorocentrales</taxon>
        <taxon>Prorocentraceae</taxon>
        <taxon>Prorocentrum</taxon>
    </lineage>
</organism>
<dbReference type="EMBL" id="CAUYUJ010014250">
    <property type="protein sequence ID" value="CAK0838821.1"/>
    <property type="molecule type" value="Genomic_DNA"/>
</dbReference>
<evidence type="ECO:0000313" key="1">
    <source>
        <dbReference type="EMBL" id="CAK0838821.1"/>
    </source>
</evidence>
<gene>
    <name evidence="1" type="ORF">PCOR1329_LOCUS34679</name>
</gene>
<accession>A0ABN9T1I7</accession>
<proteinExistence type="predicted"/>
<reference evidence="1" key="1">
    <citation type="submission" date="2023-10" db="EMBL/GenBank/DDBJ databases">
        <authorList>
            <person name="Chen Y."/>
            <person name="Shah S."/>
            <person name="Dougan E. K."/>
            <person name="Thang M."/>
            <person name="Chan C."/>
        </authorList>
    </citation>
    <scope>NUCLEOTIDE SEQUENCE [LARGE SCALE GENOMIC DNA]</scope>
</reference>
<name>A0ABN9T1I7_9DINO</name>
<protein>
    <recommendedName>
        <fullName evidence="3">Secreted protein</fullName>
    </recommendedName>
</protein>